<evidence type="ECO:0000256" key="4">
    <source>
        <dbReference type="ARBA" id="ARBA00022448"/>
    </source>
</evidence>
<evidence type="ECO:0000256" key="2">
    <source>
        <dbReference type="ARBA" id="ARBA00004651"/>
    </source>
</evidence>
<feature type="transmembrane region" description="Helical" evidence="16">
    <location>
        <begin position="59"/>
        <end position="87"/>
    </location>
</feature>
<keyword evidence="10 16" id="KW-1133">Transmembrane helix</keyword>
<name>A0ABV0RDP3_9TELE</name>
<comment type="caution">
    <text evidence="17">The sequence shown here is derived from an EMBL/GenBank/DDBJ whole genome shotgun (WGS) entry which is preliminary data.</text>
</comment>
<evidence type="ECO:0000256" key="1">
    <source>
        <dbReference type="ARBA" id="ARBA00004374"/>
    </source>
</evidence>
<proteinExistence type="inferred from homology"/>
<organism evidence="17 18">
    <name type="scientific">Xenoophorus captivus</name>
    <dbReference type="NCBI Taxonomy" id="1517983"/>
    <lineage>
        <taxon>Eukaryota</taxon>
        <taxon>Metazoa</taxon>
        <taxon>Chordata</taxon>
        <taxon>Craniata</taxon>
        <taxon>Vertebrata</taxon>
        <taxon>Euteleostomi</taxon>
        <taxon>Actinopterygii</taxon>
        <taxon>Neopterygii</taxon>
        <taxon>Teleostei</taxon>
        <taxon>Neoteleostei</taxon>
        <taxon>Acanthomorphata</taxon>
        <taxon>Ovalentaria</taxon>
        <taxon>Atherinomorphae</taxon>
        <taxon>Cyprinodontiformes</taxon>
        <taxon>Goodeidae</taxon>
        <taxon>Xenoophorus</taxon>
    </lineage>
</organism>
<keyword evidence="4" id="KW-0813">Transport</keyword>
<evidence type="ECO:0000256" key="10">
    <source>
        <dbReference type="ARBA" id="ARBA00022989"/>
    </source>
</evidence>
<comment type="caution">
    <text evidence="16">Lacks conserved residue(s) required for the propagation of feature annotation.</text>
</comment>
<gene>
    <name evidence="17" type="ORF">XENOCAPTIV_026956</name>
</gene>
<evidence type="ECO:0000256" key="16">
    <source>
        <dbReference type="RuleBase" id="RU368066"/>
    </source>
</evidence>
<dbReference type="PANTHER" id="PTHR12385">
    <property type="entry name" value="CHOLINE TRANSPORTER-LIKE (SLC FAMILY 44)"/>
    <property type="match status" value="1"/>
</dbReference>
<comment type="catalytic activity">
    <reaction evidence="15">
        <text>ethanolamine(out) + n H(+)(in) = ethanolamine(in) + n H(+)(out)</text>
        <dbReference type="Rhea" id="RHEA:75467"/>
        <dbReference type="ChEBI" id="CHEBI:15378"/>
        <dbReference type="ChEBI" id="CHEBI:57603"/>
    </reaction>
</comment>
<comment type="catalytic activity">
    <reaction evidence="14">
        <text>choline(out) + n H(+)(in) = choline(in) + n H(+)(out)</text>
        <dbReference type="Rhea" id="RHEA:75463"/>
        <dbReference type="ChEBI" id="CHEBI:15354"/>
        <dbReference type="ChEBI" id="CHEBI:15378"/>
    </reaction>
</comment>
<protein>
    <recommendedName>
        <fullName evidence="16">Choline transporter-like protein</fullName>
    </recommendedName>
</protein>
<reference evidence="17 18" key="1">
    <citation type="submission" date="2021-06" db="EMBL/GenBank/DDBJ databases">
        <authorList>
            <person name="Palmer J.M."/>
        </authorList>
    </citation>
    <scope>NUCLEOTIDE SEQUENCE [LARGE SCALE GENOMIC DNA]</scope>
    <source>
        <strain evidence="17 18">XC_2019</strain>
        <tissue evidence="17">Muscle</tissue>
    </source>
</reference>
<keyword evidence="12 16" id="KW-0472">Membrane</keyword>
<evidence type="ECO:0000256" key="8">
    <source>
        <dbReference type="ARBA" id="ARBA00022692"/>
    </source>
</evidence>
<keyword evidence="7" id="KW-0597">Phosphoprotein</keyword>
<evidence type="ECO:0000256" key="15">
    <source>
        <dbReference type="ARBA" id="ARBA00036560"/>
    </source>
</evidence>
<dbReference type="PANTHER" id="PTHR12385:SF34">
    <property type="entry name" value="CHOLINE TRANSPORTER-LIKE PROTEIN 2"/>
    <property type="match status" value="1"/>
</dbReference>
<evidence type="ECO:0000256" key="7">
    <source>
        <dbReference type="ARBA" id="ARBA00022553"/>
    </source>
</evidence>
<evidence type="ECO:0000256" key="12">
    <source>
        <dbReference type="ARBA" id="ARBA00023136"/>
    </source>
</evidence>
<evidence type="ECO:0000256" key="5">
    <source>
        <dbReference type="ARBA" id="ARBA00022449"/>
    </source>
</evidence>
<keyword evidence="11" id="KW-0496">Mitochondrion</keyword>
<comment type="similarity">
    <text evidence="3 16">Belongs to the CTL (choline transporter-like) family.</text>
</comment>
<dbReference type="InterPro" id="IPR007603">
    <property type="entry name" value="Choline_transptr-like"/>
</dbReference>
<evidence type="ECO:0000256" key="14">
    <source>
        <dbReference type="ARBA" id="ARBA00035093"/>
    </source>
</evidence>
<evidence type="ECO:0000313" key="18">
    <source>
        <dbReference type="Proteomes" id="UP001434883"/>
    </source>
</evidence>
<evidence type="ECO:0000256" key="9">
    <source>
        <dbReference type="ARBA" id="ARBA00022787"/>
    </source>
</evidence>
<keyword evidence="18" id="KW-1185">Reference proteome</keyword>
<accession>A0ABV0RDP3</accession>
<dbReference type="EMBL" id="JAHRIN010042695">
    <property type="protein sequence ID" value="MEQ2206275.1"/>
    <property type="molecule type" value="Genomic_DNA"/>
</dbReference>
<comment type="subcellular location">
    <subcellularLocation>
        <location evidence="2 16">Cell membrane</location>
        <topology evidence="2 16">Multi-pass membrane protein</topology>
    </subcellularLocation>
    <subcellularLocation>
        <location evidence="1">Mitochondrion outer membrane</location>
        <topology evidence="1">Multi-pass membrane protein</topology>
    </subcellularLocation>
</comment>
<keyword evidence="9" id="KW-1000">Mitochondrion outer membrane</keyword>
<evidence type="ECO:0000256" key="11">
    <source>
        <dbReference type="ARBA" id="ARBA00023128"/>
    </source>
</evidence>
<dbReference type="Pfam" id="PF04515">
    <property type="entry name" value="Choline_transpo"/>
    <property type="match status" value="1"/>
</dbReference>
<comment type="function">
    <text evidence="16">Choline transporter.</text>
</comment>
<keyword evidence="8 16" id="KW-0812">Transmembrane</keyword>
<keyword evidence="6" id="KW-1003">Cell membrane</keyword>
<sequence length="113" mass="12679">CLLVRKSIPALISCFSCSPQTFNISNVSAQCPDAECLFAFYGGETLYHRYLILFQFYNVFLFFWCANFVTALGQVTLSGAFASYYWAFKKPDDIPAFPIFTSFGRALRSSGSS</sequence>
<evidence type="ECO:0000256" key="13">
    <source>
        <dbReference type="ARBA" id="ARBA00023180"/>
    </source>
</evidence>
<keyword evidence="5" id="KW-0050">Antiport</keyword>
<evidence type="ECO:0000313" key="17">
    <source>
        <dbReference type="EMBL" id="MEQ2206275.1"/>
    </source>
</evidence>
<dbReference type="Proteomes" id="UP001434883">
    <property type="component" value="Unassembled WGS sequence"/>
</dbReference>
<evidence type="ECO:0000256" key="3">
    <source>
        <dbReference type="ARBA" id="ARBA00007168"/>
    </source>
</evidence>
<evidence type="ECO:0000256" key="6">
    <source>
        <dbReference type="ARBA" id="ARBA00022475"/>
    </source>
</evidence>
<feature type="non-terminal residue" evidence="17">
    <location>
        <position position="1"/>
    </location>
</feature>
<keyword evidence="13" id="KW-0325">Glycoprotein</keyword>